<dbReference type="RefSeq" id="WP_249478057.1">
    <property type="nucleotide sequence ID" value="NZ_CP097218.1"/>
</dbReference>
<organism evidence="2 3">
    <name type="scientific">Brachybacterium kimchii</name>
    <dbReference type="NCBI Taxonomy" id="2942909"/>
    <lineage>
        <taxon>Bacteria</taxon>
        <taxon>Bacillati</taxon>
        <taxon>Actinomycetota</taxon>
        <taxon>Actinomycetes</taxon>
        <taxon>Micrococcales</taxon>
        <taxon>Dermabacteraceae</taxon>
        <taxon>Brachybacterium</taxon>
    </lineage>
</organism>
<keyword evidence="3" id="KW-1185">Reference proteome</keyword>
<evidence type="ECO:0000256" key="1">
    <source>
        <dbReference type="SAM" id="MobiDB-lite"/>
    </source>
</evidence>
<evidence type="ECO:0000313" key="2">
    <source>
        <dbReference type="EMBL" id="UQN28903.1"/>
    </source>
</evidence>
<evidence type="ECO:0008006" key="4">
    <source>
        <dbReference type="Google" id="ProtNLM"/>
    </source>
</evidence>
<accession>A0ABY4N2Y4</accession>
<proteinExistence type="predicted"/>
<dbReference type="Proteomes" id="UP001055868">
    <property type="component" value="Chromosome"/>
</dbReference>
<feature type="region of interest" description="Disordered" evidence="1">
    <location>
        <begin position="1"/>
        <end position="20"/>
    </location>
</feature>
<gene>
    <name evidence="2" type="ORF">M4486_14905</name>
</gene>
<reference evidence="2" key="1">
    <citation type="submission" date="2022-05" db="EMBL/GenBank/DDBJ databases">
        <title>Genomic analysis of Brachybacterium sp. CBA3104.</title>
        <authorList>
            <person name="Roh S.W."/>
            <person name="Kim Y.B."/>
            <person name="Kim Y."/>
        </authorList>
    </citation>
    <scope>NUCLEOTIDE SEQUENCE</scope>
    <source>
        <strain evidence="2">CBA3104</strain>
    </source>
</reference>
<name>A0ABY4N2Y4_9MICO</name>
<evidence type="ECO:0000313" key="3">
    <source>
        <dbReference type="Proteomes" id="UP001055868"/>
    </source>
</evidence>
<feature type="region of interest" description="Disordered" evidence="1">
    <location>
        <begin position="131"/>
        <end position="164"/>
    </location>
</feature>
<dbReference type="EMBL" id="CP097218">
    <property type="protein sequence ID" value="UQN28903.1"/>
    <property type="molecule type" value="Genomic_DNA"/>
</dbReference>
<sequence length="267" mass="28188">MRPTSDPAEEPGECRGTAPPEGASVFDALCAHYAQGLASGGDVRWLAHAWSTLAVVGEVPVEIPSGGVEGADARIRLAALALFGATYDGTDEEPEPPAILEGAHALAAADMAAWMAAHDLMTVAQLQAEAERVDPDGPTAEVPAADSAAREQSDTYPARDAPVTDPALCTEDVEFAIDAVAGEVISAYSRLRPHVVALFAELWAQSYPASDPEDADDSRNGGTFVFPHSTYPLPDNETLMILNDNGSDTEKRAAMLRLFAQMQSLRT</sequence>
<protein>
    <recommendedName>
        <fullName evidence="4">DUF222 domain-containing protein</fullName>
    </recommendedName>
</protein>